<evidence type="ECO:0000313" key="3">
    <source>
        <dbReference type="Proteomes" id="UP001457282"/>
    </source>
</evidence>
<reference evidence="2 3" key="1">
    <citation type="journal article" date="2023" name="G3 (Bethesda)">
        <title>A chromosome-length genome assembly and annotation of blackberry (Rubus argutus, cv. 'Hillquist').</title>
        <authorList>
            <person name="Bruna T."/>
            <person name="Aryal R."/>
            <person name="Dudchenko O."/>
            <person name="Sargent D.J."/>
            <person name="Mead D."/>
            <person name="Buti M."/>
            <person name="Cavallini A."/>
            <person name="Hytonen T."/>
            <person name="Andres J."/>
            <person name="Pham M."/>
            <person name="Weisz D."/>
            <person name="Mascagni F."/>
            <person name="Usai G."/>
            <person name="Natali L."/>
            <person name="Bassil N."/>
            <person name="Fernandez G.E."/>
            <person name="Lomsadze A."/>
            <person name="Armour M."/>
            <person name="Olukolu B."/>
            <person name="Poorten T."/>
            <person name="Britton C."/>
            <person name="Davik J."/>
            <person name="Ashrafi H."/>
            <person name="Aiden E.L."/>
            <person name="Borodovsky M."/>
            <person name="Worthington M."/>
        </authorList>
    </citation>
    <scope>NUCLEOTIDE SEQUENCE [LARGE SCALE GENOMIC DNA]</scope>
    <source>
        <strain evidence="2">PI 553951</strain>
    </source>
</reference>
<protein>
    <submittedName>
        <fullName evidence="2">Uncharacterized protein</fullName>
    </submittedName>
</protein>
<evidence type="ECO:0000313" key="2">
    <source>
        <dbReference type="EMBL" id="KAK9940080.1"/>
    </source>
</evidence>
<feature type="region of interest" description="Disordered" evidence="1">
    <location>
        <begin position="1"/>
        <end position="23"/>
    </location>
</feature>
<feature type="compositionally biased region" description="Polar residues" evidence="1">
    <location>
        <begin position="8"/>
        <end position="23"/>
    </location>
</feature>
<dbReference type="Proteomes" id="UP001457282">
    <property type="component" value="Unassembled WGS sequence"/>
</dbReference>
<proteinExistence type="predicted"/>
<comment type="caution">
    <text evidence="2">The sequence shown here is derived from an EMBL/GenBank/DDBJ whole genome shotgun (WGS) entry which is preliminary data.</text>
</comment>
<dbReference type="EMBL" id="JBEDUW010000003">
    <property type="protein sequence ID" value="KAK9940080.1"/>
    <property type="molecule type" value="Genomic_DNA"/>
</dbReference>
<evidence type="ECO:0000256" key="1">
    <source>
        <dbReference type="SAM" id="MobiDB-lite"/>
    </source>
</evidence>
<accession>A0AAW1XVZ1</accession>
<organism evidence="2 3">
    <name type="scientific">Rubus argutus</name>
    <name type="common">Southern blackberry</name>
    <dbReference type="NCBI Taxonomy" id="59490"/>
    <lineage>
        <taxon>Eukaryota</taxon>
        <taxon>Viridiplantae</taxon>
        <taxon>Streptophyta</taxon>
        <taxon>Embryophyta</taxon>
        <taxon>Tracheophyta</taxon>
        <taxon>Spermatophyta</taxon>
        <taxon>Magnoliopsida</taxon>
        <taxon>eudicotyledons</taxon>
        <taxon>Gunneridae</taxon>
        <taxon>Pentapetalae</taxon>
        <taxon>rosids</taxon>
        <taxon>fabids</taxon>
        <taxon>Rosales</taxon>
        <taxon>Rosaceae</taxon>
        <taxon>Rosoideae</taxon>
        <taxon>Rosoideae incertae sedis</taxon>
        <taxon>Rubus</taxon>
    </lineage>
</organism>
<dbReference type="AlphaFoldDB" id="A0AAW1XVZ1"/>
<keyword evidence="3" id="KW-1185">Reference proteome</keyword>
<gene>
    <name evidence="2" type="ORF">M0R45_016755</name>
</gene>
<sequence>MMFHSALLDSNKSSEVKGNTSSRPFRAGVDDSIAVSVVQVFKEFTCSNQDIDESPQLVKVKEEPVELEDEVHPQPIWFIQELFDLIEMDTMRDVISLNDNDKCRFIVHDRVEFNIVCFNHFNNVGRFKQYEHTLRNLGFKKDIMEFWYKDKMLCKNRPLLLPRIKEEPSTMVSFTA</sequence>
<name>A0AAW1XVZ1_RUBAR</name>